<dbReference type="Proteomes" id="UP000823635">
    <property type="component" value="Unassembled WGS sequence"/>
</dbReference>
<sequence length="211" mass="24396">MQKKVVHPLLGEILYVKSAKNKTLRLTVTPAGCLRVSFPVLVSFSTAKRFVEENLEKILAFTGRVRAQQALMRQQTTPYTARELQQIRAKAREILPESLEKNAKRLNQTVKVRNMAGIAMHNPFSYNRLFIKNNRSNWGSCSSKRNINLNMHLVELPEELRDFVIIHELCHLVYPNHGEKFHALVNLSCGGKEKEYSRTLRKYSHLLKRNT</sequence>
<reference evidence="2" key="2">
    <citation type="journal article" date="2021" name="PeerJ">
        <title>Extensive microbial diversity within the chicken gut microbiome revealed by metagenomics and culture.</title>
        <authorList>
            <person name="Gilroy R."/>
            <person name="Ravi A."/>
            <person name="Getino M."/>
            <person name="Pursley I."/>
            <person name="Horton D.L."/>
            <person name="Alikhan N.F."/>
            <person name="Baker D."/>
            <person name="Gharbi K."/>
            <person name="Hall N."/>
            <person name="Watson M."/>
            <person name="Adriaenssens E.M."/>
            <person name="Foster-Nyarko E."/>
            <person name="Jarju S."/>
            <person name="Secka A."/>
            <person name="Antonio M."/>
            <person name="Oren A."/>
            <person name="Chaudhuri R.R."/>
            <person name="La Ragione R."/>
            <person name="Hildebrand F."/>
            <person name="Pallen M.J."/>
        </authorList>
    </citation>
    <scope>NUCLEOTIDE SEQUENCE</scope>
    <source>
        <strain evidence="2">15467</strain>
    </source>
</reference>
<protein>
    <submittedName>
        <fullName evidence="2">M48 family metallopeptidase</fullName>
    </submittedName>
</protein>
<evidence type="ECO:0000313" key="2">
    <source>
        <dbReference type="EMBL" id="MBO8428914.1"/>
    </source>
</evidence>
<feature type="domain" description="YgjP-like metallopeptidase" evidence="1">
    <location>
        <begin position="71"/>
        <end position="201"/>
    </location>
</feature>
<name>A0A9D9GXZ4_9BACT</name>
<gene>
    <name evidence="2" type="ORF">IAC68_03155</name>
</gene>
<proteinExistence type="predicted"/>
<dbReference type="InterPro" id="IPR002725">
    <property type="entry name" value="YgjP-like_metallopeptidase"/>
</dbReference>
<dbReference type="InterPro" id="IPR053136">
    <property type="entry name" value="UTP_pyrophosphatase-like"/>
</dbReference>
<evidence type="ECO:0000313" key="3">
    <source>
        <dbReference type="Proteomes" id="UP000823635"/>
    </source>
</evidence>
<evidence type="ECO:0000259" key="1">
    <source>
        <dbReference type="Pfam" id="PF01863"/>
    </source>
</evidence>
<dbReference type="PANTHER" id="PTHR30399">
    <property type="entry name" value="UNCHARACTERIZED PROTEIN YGJP"/>
    <property type="match status" value="1"/>
</dbReference>
<dbReference type="AlphaFoldDB" id="A0A9D9GXZ4"/>
<dbReference type="Pfam" id="PF01863">
    <property type="entry name" value="YgjP-like"/>
    <property type="match status" value="1"/>
</dbReference>
<dbReference type="PANTHER" id="PTHR30399:SF1">
    <property type="entry name" value="UTP PYROPHOSPHATASE"/>
    <property type="match status" value="1"/>
</dbReference>
<comment type="caution">
    <text evidence="2">The sequence shown here is derived from an EMBL/GenBank/DDBJ whole genome shotgun (WGS) entry which is preliminary data.</text>
</comment>
<dbReference type="CDD" id="cd07344">
    <property type="entry name" value="M48_yhfN_like"/>
    <property type="match status" value="1"/>
</dbReference>
<reference evidence="2" key="1">
    <citation type="submission" date="2020-10" db="EMBL/GenBank/DDBJ databases">
        <authorList>
            <person name="Gilroy R."/>
        </authorList>
    </citation>
    <scope>NUCLEOTIDE SEQUENCE</scope>
    <source>
        <strain evidence="2">15467</strain>
    </source>
</reference>
<dbReference type="Gene3D" id="3.30.2010.10">
    <property type="entry name" value="Metalloproteases ('zincins'), catalytic domain"/>
    <property type="match status" value="1"/>
</dbReference>
<organism evidence="2 3">
    <name type="scientific">Candidatus Egerieousia excrementavium</name>
    <dbReference type="NCBI Taxonomy" id="2840778"/>
    <lineage>
        <taxon>Bacteria</taxon>
        <taxon>Pseudomonadati</taxon>
        <taxon>Bacteroidota</taxon>
        <taxon>Bacteroidia</taxon>
        <taxon>Bacteroidales</taxon>
        <taxon>Candidatus Egerieousia</taxon>
    </lineage>
</organism>
<accession>A0A9D9GXZ4</accession>
<dbReference type="EMBL" id="JADINB010000069">
    <property type="protein sequence ID" value="MBO8428914.1"/>
    <property type="molecule type" value="Genomic_DNA"/>
</dbReference>